<feature type="compositionally biased region" description="Acidic residues" evidence="1">
    <location>
        <begin position="17"/>
        <end position="26"/>
    </location>
</feature>
<organism evidence="2">
    <name type="scientific">marine metagenome</name>
    <dbReference type="NCBI Taxonomy" id="408172"/>
    <lineage>
        <taxon>unclassified sequences</taxon>
        <taxon>metagenomes</taxon>
        <taxon>ecological metagenomes</taxon>
    </lineage>
</organism>
<accession>A0A382E596</accession>
<dbReference type="PANTHER" id="PTHR39646:SF1">
    <property type="entry name" value="DNA-DIRECTED RNA POLYMERASE SUBUNIT RPO4"/>
    <property type="match status" value="1"/>
</dbReference>
<evidence type="ECO:0000256" key="1">
    <source>
        <dbReference type="SAM" id="MobiDB-lite"/>
    </source>
</evidence>
<dbReference type="PANTHER" id="PTHR39646">
    <property type="entry name" value="RNA POLYMERASE RPB4"/>
    <property type="match status" value="1"/>
</dbReference>
<dbReference type="EMBL" id="UINC01042470">
    <property type="protein sequence ID" value="SVB45153.1"/>
    <property type="molecule type" value="Genomic_DNA"/>
</dbReference>
<dbReference type="InterPro" id="IPR010924">
    <property type="entry name" value="Rpo4"/>
</dbReference>
<proteinExistence type="predicted"/>
<feature type="region of interest" description="Disordered" evidence="1">
    <location>
        <begin position="1"/>
        <end position="29"/>
    </location>
</feature>
<feature type="non-terminal residue" evidence="2">
    <location>
        <position position="1"/>
    </location>
</feature>
<dbReference type="Gene3D" id="1.10.150.80">
    <property type="entry name" value="HRDC domain"/>
    <property type="match status" value="1"/>
</dbReference>
<dbReference type="InterPro" id="IPR044876">
    <property type="entry name" value="HRDC_dom_sf"/>
</dbReference>
<dbReference type="SUPFAM" id="SSF47819">
    <property type="entry name" value="HRDC-like"/>
    <property type="match status" value="1"/>
</dbReference>
<evidence type="ECO:0008006" key="3">
    <source>
        <dbReference type="Google" id="ProtNLM"/>
    </source>
</evidence>
<name>A0A382E596_9ZZZZ</name>
<evidence type="ECO:0000313" key="2">
    <source>
        <dbReference type="EMBL" id="SVB45153.1"/>
    </source>
</evidence>
<dbReference type="AlphaFoldDB" id="A0A382E596"/>
<dbReference type="GO" id="GO:0000166">
    <property type="term" value="F:nucleotide binding"/>
    <property type="evidence" value="ECO:0007669"/>
    <property type="project" value="InterPro"/>
</dbReference>
<dbReference type="InterPro" id="IPR010997">
    <property type="entry name" value="HRDC-like_sf"/>
</dbReference>
<protein>
    <recommendedName>
        <fullName evidence="3">RNA polymerase Rpb4/RPC9 core domain-containing protein</fullName>
    </recommendedName>
</protein>
<sequence length="129" mass="14769">DCGNFQPVPEVVPEVEKSDDEEESEEYTGPICEKCESQRLILIEQIQYEHKLALDHVRIMAQATIKQANQIIEKVIELEHVNDYYAAKIADVLPMHPDDVRSIFARERFSLGHDEIDSIISAVTETMEV</sequence>
<reference evidence="2" key="1">
    <citation type="submission" date="2018-05" db="EMBL/GenBank/DDBJ databases">
        <authorList>
            <person name="Lanie J.A."/>
            <person name="Ng W.-L."/>
            <person name="Kazmierczak K.M."/>
            <person name="Andrzejewski T.M."/>
            <person name="Davidsen T.M."/>
            <person name="Wayne K.J."/>
            <person name="Tettelin H."/>
            <person name="Glass J.I."/>
            <person name="Rusch D."/>
            <person name="Podicherti R."/>
            <person name="Tsui H.-C.T."/>
            <person name="Winkler M.E."/>
        </authorList>
    </citation>
    <scope>NUCLEOTIDE SEQUENCE</scope>
</reference>
<gene>
    <name evidence="2" type="ORF">METZ01_LOCUS198007</name>
</gene>